<dbReference type="EMBL" id="LAZR01000539">
    <property type="protein sequence ID" value="KKN64937.1"/>
    <property type="molecule type" value="Genomic_DNA"/>
</dbReference>
<dbReference type="Pfam" id="PF01230">
    <property type="entry name" value="HIT"/>
    <property type="match status" value="1"/>
</dbReference>
<dbReference type="GO" id="GO:0003824">
    <property type="term" value="F:catalytic activity"/>
    <property type="evidence" value="ECO:0007669"/>
    <property type="project" value="InterPro"/>
</dbReference>
<accession>A0A0F9SQZ0</accession>
<sequence>MKDPNCLFCKIVAGDIPAETLVRDEAAMALMDIGPLAEGHVLLIPTGHYQTLDEMPPDEAAAMLRHLPSLVRAVQAATGCEGVNVLQNNGPVAHQVVMHVHVHIIPRNTGDAFSFNWPAGTYPQGKMETLAQAIRKHLPGGAE</sequence>
<dbReference type="PROSITE" id="PS00892">
    <property type="entry name" value="HIT_1"/>
    <property type="match status" value="1"/>
</dbReference>
<dbReference type="InterPro" id="IPR036265">
    <property type="entry name" value="HIT-like_sf"/>
</dbReference>
<dbReference type="AlphaFoldDB" id="A0A0F9SQZ0"/>
<organism evidence="2">
    <name type="scientific">marine sediment metagenome</name>
    <dbReference type="NCBI Taxonomy" id="412755"/>
    <lineage>
        <taxon>unclassified sequences</taxon>
        <taxon>metagenomes</taxon>
        <taxon>ecological metagenomes</taxon>
    </lineage>
</organism>
<dbReference type="SUPFAM" id="SSF54197">
    <property type="entry name" value="HIT-like"/>
    <property type="match status" value="1"/>
</dbReference>
<comment type="caution">
    <text evidence="2">The sequence shown here is derived from an EMBL/GenBank/DDBJ whole genome shotgun (WGS) entry which is preliminary data.</text>
</comment>
<reference evidence="2" key="1">
    <citation type="journal article" date="2015" name="Nature">
        <title>Complex archaea that bridge the gap between prokaryotes and eukaryotes.</title>
        <authorList>
            <person name="Spang A."/>
            <person name="Saw J.H."/>
            <person name="Jorgensen S.L."/>
            <person name="Zaremba-Niedzwiedzka K."/>
            <person name="Martijn J."/>
            <person name="Lind A.E."/>
            <person name="van Eijk R."/>
            <person name="Schleper C."/>
            <person name="Guy L."/>
            <person name="Ettema T.J."/>
        </authorList>
    </citation>
    <scope>NUCLEOTIDE SEQUENCE</scope>
</reference>
<evidence type="ECO:0000259" key="1">
    <source>
        <dbReference type="PROSITE" id="PS51084"/>
    </source>
</evidence>
<dbReference type="Gene3D" id="3.30.428.10">
    <property type="entry name" value="HIT-like"/>
    <property type="match status" value="1"/>
</dbReference>
<feature type="domain" description="HIT" evidence="1">
    <location>
        <begin position="7"/>
        <end position="114"/>
    </location>
</feature>
<dbReference type="InterPro" id="IPR019808">
    <property type="entry name" value="Histidine_triad_CS"/>
</dbReference>
<dbReference type="PANTHER" id="PTHR46648">
    <property type="entry name" value="HIT FAMILY PROTEIN 1"/>
    <property type="match status" value="1"/>
</dbReference>
<dbReference type="InterPro" id="IPR011146">
    <property type="entry name" value="HIT-like"/>
</dbReference>
<dbReference type="GO" id="GO:0009117">
    <property type="term" value="P:nucleotide metabolic process"/>
    <property type="evidence" value="ECO:0007669"/>
    <property type="project" value="TreeGrafter"/>
</dbReference>
<proteinExistence type="predicted"/>
<evidence type="ECO:0000313" key="2">
    <source>
        <dbReference type="EMBL" id="KKN64937.1"/>
    </source>
</evidence>
<dbReference type="InterPro" id="IPR001310">
    <property type="entry name" value="Histidine_triad_HIT"/>
</dbReference>
<dbReference type="PROSITE" id="PS51084">
    <property type="entry name" value="HIT_2"/>
    <property type="match status" value="1"/>
</dbReference>
<dbReference type="PRINTS" id="PR00332">
    <property type="entry name" value="HISTRIAD"/>
</dbReference>
<gene>
    <name evidence="2" type="ORF">LCGC14_0486340</name>
</gene>
<protein>
    <recommendedName>
        <fullName evidence="1">HIT domain-containing protein</fullName>
    </recommendedName>
</protein>
<name>A0A0F9SQZ0_9ZZZZ</name>
<dbReference type="PANTHER" id="PTHR46648:SF1">
    <property type="entry name" value="ADENOSINE 5'-MONOPHOSPHORAMIDASE HNT1"/>
    <property type="match status" value="1"/>
</dbReference>